<dbReference type="Pfam" id="PF08282">
    <property type="entry name" value="Hydrolase_3"/>
    <property type="match status" value="1"/>
</dbReference>
<name>A0A3Q8S644_9BACL</name>
<dbReference type="InterPro" id="IPR000150">
    <property type="entry name" value="Cof"/>
</dbReference>
<dbReference type="SFLD" id="SFLDS00003">
    <property type="entry name" value="Haloacid_Dehalogenase"/>
    <property type="match status" value="1"/>
</dbReference>
<evidence type="ECO:0000313" key="2">
    <source>
        <dbReference type="Proteomes" id="UP000273145"/>
    </source>
</evidence>
<dbReference type="PANTHER" id="PTHR10000:SF8">
    <property type="entry name" value="HAD SUPERFAMILY HYDROLASE-LIKE, TYPE 3"/>
    <property type="match status" value="1"/>
</dbReference>
<proteinExistence type="predicted"/>
<reference evidence="1 2" key="1">
    <citation type="submission" date="2018-11" db="EMBL/GenBank/DDBJ databases">
        <title>Genome sequencing of Paenibacillus lentus DSM25539(T).</title>
        <authorList>
            <person name="Kook J.-K."/>
            <person name="Park S.-N."/>
            <person name="Lim Y.K."/>
        </authorList>
    </citation>
    <scope>NUCLEOTIDE SEQUENCE [LARGE SCALE GENOMIC DNA]</scope>
    <source>
        <strain evidence="1 2">DSM 25539</strain>
    </source>
</reference>
<dbReference type="AlphaFoldDB" id="A0A3Q8S644"/>
<dbReference type="OrthoDB" id="9790031at2"/>
<dbReference type="SUPFAM" id="SSF56784">
    <property type="entry name" value="HAD-like"/>
    <property type="match status" value="1"/>
</dbReference>
<dbReference type="GO" id="GO:0000287">
    <property type="term" value="F:magnesium ion binding"/>
    <property type="evidence" value="ECO:0007669"/>
    <property type="project" value="TreeGrafter"/>
</dbReference>
<dbReference type="PROSITE" id="PS01228">
    <property type="entry name" value="COF_1"/>
    <property type="match status" value="1"/>
</dbReference>
<dbReference type="EMBL" id="CP034248">
    <property type="protein sequence ID" value="AZK47989.1"/>
    <property type="molecule type" value="Genomic_DNA"/>
</dbReference>
<dbReference type="CDD" id="cd07516">
    <property type="entry name" value="HAD_Pase"/>
    <property type="match status" value="1"/>
</dbReference>
<dbReference type="NCBIfam" id="TIGR01484">
    <property type="entry name" value="HAD-SF-IIB"/>
    <property type="match status" value="1"/>
</dbReference>
<organism evidence="1 2">
    <name type="scientific">Paenibacillus lentus</name>
    <dbReference type="NCBI Taxonomy" id="1338368"/>
    <lineage>
        <taxon>Bacteria</taxon>
        <taxon>Bacillati</taxon>
        <taxon>Bacillota</taxon>
        <taxon>Bacilli</taxon>
        <taxon>Bacillales</taxon>
        <taxon>Paenibacillaceae</taxon>
        <taxon>Paenibacillus</taxon>
    </lineage>
</organism>
<keyword evidence="2" id="KW-1185">Reference proteome</keyword>
<dbReference type="Proteomes" id="UP000273145">
    <property type="component" value="Chromosome"/>
</dbReference>
<dbReference type="KEGG" id="plen:EIM92_18955"/>
<dbReference type="Gene3D" id="3.30.1240.10">
    <property type="match status" value="1"/>
</dbReference>
<dbReference type="NCBIfam" id="TIGR00099">
    <property type="entry name" value="Cof-subfamily"/>
    <property type="match status" value="1"/>
</dbReference>
<sequence>MKYKLIALDVDGTLLNDNHELTPATAETIKKIAEQGTEIVLCTGRAPGSSIPFMKQIGLDGYIITHNGAATVNIQTLEVVHEFELNPLALTPYLDYCRENGVHFDVNTTFALYVQGAAGLSQEALDLYKQFLVVPKELPRWADLSEPIVKVTLTGQKDEMDQVHAELSKWDNSEFTILRSGDFFIDITHKDSSKGAALQKLAEKRGITADNVMAIGNYYNDISMLTYAGLSIAMDNSPLEVKAAAKEVTASNNEEGVRLALEKHCLEQSLL</sequence>
<protein>
    <submittedName>
        <fullName evidence="1">HAD family phosphatase</fullName>
    </submittedName>
</protein>
<evidence type="ECO:0000313" key="1">
    <source>
        <dbReference type="EMBL" id="AZK47989.1"/>
    </source>
</evidence>
<dbReference type="GO" id="GO:0016791">
    <property type="term" value="F:phosphatase activity"/>
    <property type="evidence" value="ECO:0007669"/>
    <property type="project" value="TreeGrafter"/>
</dbReference>
<dbReference type="PANTHER" id="PTHR10000">
    <property type="entry name" value="PHOSPHOSERINE PHOSPHATASE"/>
    <property type="match status" value="1"/>
</dbReference>
<dbReference type="RefSeq" id="WP_125084156.1">
    <property type="nucleotide sequence ID" value="NZ_CP034248.1"/>
</dbReference>
<dbReference type="InterPro" id="IPR006379">
    <property type="entry name" value="HAD-SF_hydro_IIB"/>
</dbReference>
<dbReference type="SFLD" id="SFLDG01140">
    <property type="entry name" value="C2.B:_Phosphomannomutase_and_P"/>
    <property type="match status" value="1"/>
</dbReference>
<gene>
    <name evidence="1" type="ORF">EIM92_18955</name>
</gene>
<dbReference type="GO" id="GO:0005829">
    <property type="term" value="C:cytosol"/>
    <property type="evidence" value="ECO:0007669"/>
    <property type="project" value="TreeGrafter"/>
</dbReference>
<dbReference type="InterPro" id="IPR036412">
    <property type="entry name" value="HAD-like_sf"/>
</dbReference>
<accession>A0A3Q8S644</accession>
<dbReference type="Gene3D" id="3.40.50.1000">
    <property type="entry name" value="HAD superfamily/HAD-like"/>
    <property type="match status" value="1"/>
</dbReference>
<dbReference type="InterPro" id="IPR023214">
    <property type="entry name" value="HAD_sf"/>
</dbReference>